<organism evidence="2 3">
    <name type="scientific">Pseudonocardia oceani</name>
    <dbReference type="NCBI Taxonomy" id="2792013"/>
    <lineage>
        <taxon>Bacteria</taxon>
        <taxon>Bacillati</taxon>
        <taxon>Actinomycetota</taxon>
        <taxon>Actinomycetes</taxon>
        <taxon>Pseudonocardiales</taxon>
        <taxon>Pseudonocardiaceae</taxon>
        <taxon>Pseudonocardia</taxon>
    </lineage>
</organism>
<name>A0ABS6UCI9_9PSEU</name>
<keyword evidence="3" id="KW-1185">Reference proteome</keyword>
<feature type="region of interest" description="Disordered" evidence="1">
    <location>
        <begin position="1"/>
        <end position="66"/>
    </location>
</feature>
<reference evidence="2 3" key="1">
    <citation type="submission" date="2020-11" db="EMBL/GenBank/DDBJ databases">
        <title>Pseudonocardia abyssalis sp. nov. and Pseudonocardia oceani sp. nov., description and phylogenomic analysis of two novel actinomycetes isolated from the deep Southern Ocean.</title>
        <authorList>
            <person name="Parra J."/>
        </authorList>
    </citation>
    <scope>NUCLEOTIDE SEQUENCE [LARGE SCALE GENOMIC DNA]</scope>
    <source>
        <strain evidence="3">KRD185</strain>
    </source>
</reference>
<dbReference type="Proteomes" id="UP000694300">
    <property type="component" value="Unassembled WGS sequence"/>
</dbReference>
<evidence type="ECO:0000313" key="3">
    <source>
        <dbReference type="Proteomes" id="UP000694300"/>
    </source>
</evidence>
<proteinExistence type="predicted"/>
<evidence type="ECO:0000313" key="2">
    <source>
        <dbReference type="EMBL" id="MBW0129954.1"/>
    </source>
</evidence>
<comment type="caution">
    <text evidence="2">The sequence shown here is derived from an EMBL/GenBank/DDBJ whole genome shotgun (WGS) entry which is preliminary data.</text>
</comment>
<gene>
    <name evidence="2" type="ORF">I4I82_20025</name>
</gene>
<protein>
    <submittedName>
        <fullName evidence="2">Uncharacterized protein</fullName>
    </submittedName>
</protein>
<evidence type="ECO:0000256" key="1">
    <source>
        <dbReference type="SAM" id="MobiDB-lite"/>
    </source>
</evidence>
<dbReference type="RefSeq" id="WP_218589395.1">
    <property type="nucleotide sequence ID" value="NZ_JADQDE010000155.1"/>
</dbReference>
<accession>A0ABS6UCI9</accession>
<dbReference type="EMBL" id="JADQDF010000001">
    <property type="protein sequence ID" value="MBW0129954.1"/>
    <property type="molecule type" value="Genomic_DNA"/>
</dbReference>
<sequence>MITAAATAAPDAVDTGRRASRPSYHPLGNSGPQTVQEGTDAIVEPAQVAPDGPTGGFFDRSGAVPW</sequence>